<dbReference type="OrthoDB" id="443318at2759"/>
<dbReference type="InterPro" id="IPR001563">
    <property type="entry name" value="Peptidase_S10"/>
</dbReference>
<evidence type="ECO:0000256" key="2">
    <source>
        <dbReference type="ARBA" id="ARBA00022645"/>
    </source>
</evidence>
<dbReference type="InterPro" id="IPR029058">
    <property type="entry name" value="AB_hydrolase_fold"/>
</dbReference>
<accession>A0A6A6QEV3</accession>
<dbReference type="GO" id="GO:0004185">
    <property type="term" value="F:serine-type carboxypeptidase activity"/>
    <property type="evidence" value="ECO:0007669"/>
    <property type="project" value="InterPro"/>
</dbReference>
<keyword evidence="6" id="KW-1133">Transmembrane helix</keyword>
<keyword evidence="3" id="KW-0645">Protease</keyword>
<dbReference type="EMBL" id="MU004198">
    <property type="protein sequence ID" value="KAF2490143.1"/>
    <property type="molecule type" value="Genomic_DNA"/>
</dbReference>
<evidence type="ECO:0000313" key="8">
    <source>
        <dbReference type="Proteomes" id="UP000799750"/>
    </source>
</evidence>
<evidence type="ECO:0000256" key="5">
    <source>
        <dbReference type="ARBA" id="ARBA00023180"/>
    </source>
</evidence>
<sequence length="488" mass="54554">MLRPTGKKEAHGLLSGGFLFSPNNRIKHSTSSRRPLITLRAFVLCCLLVLATTYVPLSSAAFKKDEWHRVKGDDVTYQYFEHAATGVKLKVEKNSGICEETPGVNHYPGYASFNEDEHMYFWFVEGRNSPTIAPFAINLAGGPGGASMAELTPTSSNTYNLNHTVNMIYIDQPIEAGFSYGLNVVGSTDAAAPYVWNLLQAFFAGFDEYENQDLSIITSSYGGHYGAVFADKIQQQIKKIDSGSGNSKRIEIATLVLGNGWYDGAIQYKAIIEYSRNNTYRPLISKLKAEEYLREYYLHCLPAQRLCDDDLGNFKKCEDVYWKCGIKRSLLSNRDFYVYDIRQSDEDGRPDVMQAIGAKSSWEYSSDRVYKRFGLYSDSSHSALDAFSKVVRSGVTTLSYAGDADMVDDWFGNLDVADDIDYDGTSSFASKRLVPYAVNGTVKGEFKTFQNLSFLRVYDAGHAARHDQPALAFQAFNQTMRKKAISPT</sequence>
<dbReference type="AlphaFoldDB" id="A0A6A6QEV3"/>
<gene>
    <name evidence="7" type="ORF">BU16DRAFT_575573</name>
</gene>
<dbReference type="PRINTS" id="PR00724">
    <property type="entry name" value="CRBOXYPTASEC"/>
</dbReference>
<reference evidence="7" key="1">
    <citation type="journal article" date="2020" name="Stud. Mycol.">
        <title>101 Dothideomycetes genomes: a test case for predicting lifestyles and emergence of pathogens.</title>
        <authorList>
            <person name="Haridas S."/>
            <person name="Albert R."/>
            <person name="Binder M."/>
            <person name="Bloem J."/>
            <person name="Labutti K."/>
            <person name="Salamov A."/>
            <person name="Andreopoulos B."/>
            <person name="Baker S."/>
            <person name="Barry K."/>
            <person name="Bills G."/>
            <person name="Bluhm B."/>
            <person name="Cannon C."/>
            <person name="Castanera R."/>
            <person name="Culley D."/>
            <person name="Daum C."/>
            <person name="Ezra D."/>
            <person name="Gonzalez J."/>
            <person name="Henrissat B."/>
            <person name="Kuo A."/>
            <person name="Liang C."/>
            <person name="Lipzen A."/>
            <person name="Lutzoni F."/>
            <person name="Magnuson J."/>
            <person name="Mondo S."/>
            <person name="Nolan M."/>
            <person name="Ohm R."/>
            <person name="Pangilinan J."/>
            <person name="Park H.-J."/>
            <person name="Ramirez L."/>
            <person name="Alfaro M."/>
            <person name="Sun H."/>
            <person name="Tritt A."/>
            <person name="Yoshinaga Y."/>
            <person name="Zwiers L.-H."/>
            <person name="Turgeon B."/>
            <person name="Goodwin S."/>
            <person name="Spatafora J."/>
            <person name="Crous P."/>
            <person name="Grigoriev I."/>
        </authorList>
    </citation>
    <scope>NUCLEOTIDE SEQUENCE</scope>
    <source>
        <strain evidence="7">CBS 269.34</strain>
    </source>
</reference>
<keyword evidence="2 7" id="KW-0121">Carboxypeptidase</keyword>
<dbReference type="Gene3D" id="3.40.50.1820">
    <property type="entry name" value="alpha/beta hydrolase"/>
    <property type="match status" value="1"/>
</dbReference>
<keyword evidence="4" id="KW-0378">Hydrolase</keyword>
<dbReference type="SUPFAM" id="SSF53474">
    <property type="entry name" value="alpha/beta-Hydrolases"/>
    <property type="match status" value="1"/>
</dbReference>
<dbReference type="PANTHER" id="PTHR11802">
    <property type="entry name" value="SERINE PROTEASE FAMILY S10 SERINE CARBOXYPEPTIDASE"/>
    <property type="match status" value="1"/>
</dbReference>
<organism evidence="7 8">
    <name type="scientific">Lophium mytilinum</name>
    <dbReference type="NCBI Taxonomy" id="390894"/>
    <lineage>
        <taxon>Eukaryota</taxon>
        <taxon>Fungi</taxon>
        <taxon>Dikarya</taxon>
        <taxon>Ascomycota</taxon>
        <taxon>Pezizomycotina</taxon>
        <taxon>Dothideomycetes</taxon>
        <taxon>Pleosporomycetidae</taxon>
        <taxon>Mytilinidiales</taxon>
        <taxon>Mytilinidiaceae</taxon>
        <taxon>Lophium</taxon>
    </lineage>
</organism>
<evidence type="ECO:0000256" key="3">
    <source>
        <dbReference type="ARBA" id="ARBA00022670"/>
    </source>
</evidence>
<feature type="transmembrane region" description="Helical" evidence="6">
    <location>
        <begin position="37"/>
        <end position="57"/>
    </location>
</feature>
<keyword evidence="5" id="KW-0325">Glycoprotein</keyword>
<keyword evidence="6" id="KW-0812">Transmembrane</keyword>
<dbReference type="Pfam" id="PF00450">
    <property type="entry name" value="Peptidase_S10"/>
    <property type="match status" value="1"/>
</dbReference>
<dbReference type="GO" id="GO:0006508">
    <property type="term" value="P:proteolysis"/>
    <property type="evidence" value="ECO:0007669"/>
    <property type="project" value="UniProtKB-KW"/>
</dbReference>
<comment type="similarity">
    <text evidence="1">Belongs to the peptidase S10 family.</text>
</comment>
<dbReference type="Proteomes" id="UP000799750">
    <property type="component" value="Unassembled WGS sequence"/>
</dbReference>
<dbReference type="GO" id="GO:0000324">
    <property type="term" value="C:fungal-type vacuole"/>
    <property type="evidence" value="ECO:0007669"/>
    <property type="project" value="TreeGrafter"/>
</dbReference>
<evidence type="ECO:0000256" key="4">
    <source>
        <dbReference type="ARBA" id="ARBA00022801"/>
    </source>
</evidence>
<keyword evidence="8" id="KW-1185">Reference proteome</keyword>
<evidence type="ECO:0000256" key="6">
    <source>
        <dbReference type="SAM" id="Phobius"/>
    </source>
</evidence>
<protein>
    <submittedName>
        <fullName evidence="7">Putative carboxypeptidase S1</fullName>
    </submittedName>
</protein>
<keyword evidence="6" id="KW-0472">Membrane</keyword>
<evidence type="ECO:0000256" key="1">
    <source>
        <dbReference type="ARBA" id="ARBA00009431"/>
    </source>
</evidence>
<dbReference type="PANTHER" id="PTHR11802:SF453">
    <property type="entry name" value="S1, PUTATIVE-RELATED"/>
    <property type="match status" value="1"/>
</dbReference>
<proteinExistence type="inferred from homology"/>
<evidence type="ECO:0000313" key="7">
    <source>
        <dbReference type="EMBL" id="KAF2490143.1"/>
    </source>
</evidence>
<name>A0A6A6QEV3_9PEZI</name>